<dbReference type="VEuPathDB" id="GiardiaDB:QR46_2667"/>
<reference evidence="3 4" key="1">
    <citation type="journal article" date="2015" name="Mol. Biochem. Parasitol.">
        <title>Identification of polymorphic genes for use in assemblage B genotyping assays through comparative genomics of multiple assemblage B Giardia duodenalis isolates.</title>
        <authorList>
            <person name="Wielinga C."/>
            <person name="Thompson R.C."/>
            <person name="Monis P."/>
            <person name="Ryan U."/>
        </authorList>
    </citation>
    <scope>NUCLEOTIDE SEQUENCE [LARGE SCALE GENOMIC DNA]</scope>
    <source>
        <strain evidence="3 4">BAH15c1</strain>
    </source>
</reference>
<accession>A0A132NTB2</accession>
<proteinExistence type="predicted"/>
<dbReference type="AlphaFoldDB" id="A0A132NTB2"/>
<dbReference type="OrthoDB" id="10254689at2759"/>
<dbReference type="EMBL" id="JXTI01000073">
    <property type="protein sequence ID" value="KWX13329.1"/>
    <property type="molecule type" value="Genomic_DNA"/>
</dbReference>
<feature type="transmembrane region" description="Helical" evidence="1">
    <location>
        <begin position="322"/>
        <end position="346"/>
    </location>
</feature>
<keyword evidence="1" id="KW-1133">Transmembrane helix</keyword>
<organism evidence="3 4">
    <name type="scientific">Giardia duodenalis assemblage B</name>
    <dbReference type="NCBI Taxonomy" id="1394984"/>
    <lineage>
        <taxon>Eukaryota</taxon>
        <taxon>Metamonada</taxon>
        <taxon>Diplomonadida</taxon>
        <taxon>Hexamitidae</taxon>
        <taxon>Giardiinae</taxon>
        <taxon>Giardia</taxon>
    </lineage>
</organism>
<evidence type="ECO:0000313" key="3">
    <source>
        <dbReference type="EMBL" id="KWX13329.1"/>
    </source>
</evidence>
<evidence type="ECO:0000313" key="4">
    <source>
        <dbReference type="Proteomes" id="UP000070089"/>
    </source>
</evidence>
<gene>
    <name evidence="3" type="ORF">QR46_2667</name>
</gene>
<keyword evidence="1" id="KW-0812">Transmembrane</keyword>
<sequence length="403" mass="43971">MMSECTKGEVGCECIPSTQTTEEICVCSDAYIPRDGVCQSAGCYDPLTDTFCGNYPGGTCDNTKHECVCNLPYLESVNGRCIADNCITEVATDGQKIECWGRGHCVLDFGGGNCVCFSAYFNRARCISCNPLVAIEKKTTTFIPDCIPLACLDPENPDPDVICNGYGTCDPHIQSNFSTSYACTCDDNSLKVEKSCYPLECVVASLSGAEQYSVCNGYGNCDVASKTCVCNHPYTGIFCRSCLPGFIGYYTIAHSTVSFECVSHACFNSQTNAFCAGHGSCVLDPTTKTYKCVCNEGATLSSSSSTFCVPTQSLRRGAKRQLLLGTTVLIVLLTMAIVGCVLYFLAEFVILKKKDRQQVAYVRKCKTEIARNLHKEVKQDSEVLSSRSILSTTDYINFQRRYM</sequence>
<keyword evidence="1" id="KW-0472">Membrane</keyword>
<evidence type="ECO:0000256" key="1">
    <source>
        <dbReference type="SAM" id="Phobius"/>
    </source>
</evidence>
<dbReference type="Proteomes" id="UP000070089">
    <property type="component" value="Unassembled WGS sequence"/>
</dbReference>
<dbReference type="PROSITE" id="PS00022">
    <property type="entry name" value="EGF_1"/>
    <property type="match status" value="1"/>
</dbReference>
<dbReference type="SMART" id="SM00181">
    <property type="entry name" value="EGF"/>
    <property type="match status" value="5"/>
</dbReference>
<dbReference type="InterPro" id="IPR000742">
    <property type="entry name" value="EGF"/>
</dbReference>
<evidence type="ECO:0000259" key="2">
    <source>
        <dbReference type="PROSITE" id="PS00022"/>
    </source>
</evidence>
<feature type="domain" description="EGF-like" evidence="2">
    <location>
        <begin position="228"/>
        <end position="239"/>
    </location>
</feature>
<protein>
    <submittedName>
        <fullName evidence="3">Tenascin-X</fullName>
    </submittedName>
</protein>
<comment type="caution">
    <text evidence="3">The sequence shown here is derived from an EMBL/GenBank/DDBJ whole genome shotgun (WGS) entry which is preliminary data.</text>
</comment>
<name>A0A132NTB2_GIAIN</name>